<feature type="region of interest" description="Disordered" evidence="1">
    <location>
        <begin position="50"/>
        <end position="212"/>
    </location>
</feature>
<feature type="compositionally biased region" description="Pro residues" evidence="1">
    <location>
        <begin position="145"/>
        <end position="159"/>
    </location>
</feature>
<accession>A0A9P7K3P1</accession>
<evidence type="ECO:0000313" key="2">
    <source>
        <dbReference type="EMBL" id="KAG5636956.1"/>
    </source>
</evidence>
<evidence type="ECO:0000313" key="3">
    <source>
        <dbReference type="Proteomes" id="UP000717328"/>
    </source>
</evidence>
<dbReference type="AlphaFoldDB" id="A0A9P7K3P1"/>
<feature type="compositionally biased region" description="Basic and acidic residues" evidence="1">
    <location>
        <begin position="80"/>
        <end position="90"/>
    </location>
</feature>
<dbReference type="EMBL" id="JABCKI010005875">
    <property type="protein sequence ID" value="KAG5636956.1"/>
    <property type="molecule type" value="Genomic_DNA"/>
</dbReference>
<gene>
    <name evidence="2" type="ORF">H0H81_006304</name>
</gene>
<organism evidence="2 3">
    <name type="scientific">Sphagnurus paluster</name>
    <dbReference type="NCBI Taxonomy" id="117069"/>
    <lineage>
        <taxon>Eukaryota</taxon>
        <taxon>Fungi</taxon>
        <taxon>Dikarya</taxon>
        <taxon>Basidiomycota</taxon>
        <taxon>Agaricomycotina</taxon>
        <taxon>Agaricomycetes</taxon>
        <taxon>Agaricomycetidae</taxon>
        <taxon>Agaricales</taxon>
        <taxon>Tricholomatineae</taxon>
        <taxon>Lyophyllaceae</taxon>
        <taxon>Sphagnurus</taxon>
    </lineage>
</organism>
<proteinExistence type="predicted"/>
<comment type="caution">
    <text evidence="2">The sequence shown here is derived from an EMBL/GenBank/DDBJ whole genome shotgun (WGS) entry which is preliminary data.</text>
</comment>
<dbReference type="Proteomes" id="UP000717328">
    <property type="component" value="Unassembled WGS sequence"/>
</dbReference>
<feature type="compositionally biased region" description="Pro residues" evidence="1">
    <location>
        <begin position="180"/>
        <end position="199"/>
    </location>
</feature>
<reference evidence="2" key="1">
    <citation type="submission" date="2021-02" db="EMBL/GenBank/DDBJ databases">
        <authorList>
            <person name="Nieuwenhuis M."/>
            <person name="Van De Peppel L.J.J."/>
        </authorList>
    </citation>
    <scope>NUCLEOTIDE SEQUENCE</scope>
    <source>
        <strain evidence="2">D49</strain>
    </source>
</reference>
<feature type="compositionally biased region" description="Basic and acidic residues" evidence="1">
    <location>
        <begin position="53"/>
        <end position="71"/>
    </location>
</feature>
<name>A0A9P7K3P1_9AGAR</name>
<keyword evidence="3" id="KW-1185">Reference proteome</keyword>
<evidence type="ECO:0000256" key="1">
    <source>
        <dbReference type="SAM" id="MobiDB-lite"/>
    </source>
</evidence>
<reference evidence="2" key="2">
    <citation type="submission" date="2021-10" db="EMBL/GenBank/DDBJ databases">
        <title>Phylogenomics reveals ancestral predisposition of the termite-cultivated fungus Termitomyces towards a domesticated lifestyle.</title>
        <authorList>
            <person name="Auxier B."/>
            <person name="Grum-Grzhimaylo A."/>
            <person name="Cardenas M.E."/>
            <person name="Lodge J.D."/>
            <person name="Laessoe T."/>
            <person name="Pedersen O."/>
            <person name="Smith M.E."/>
            <person name="Kuyper T.W."/>
            <person name="Franco-Molano E.A."/>
            <person name="Baroni T.J."/>
            <person name="Aanen D.K."/>
        </authorList>
    </citation>
    <scope>NUCLEOTIDE SEQUENCE</scope>
    <source>
        <strain evidence="2">D49</strain>
    </source>
</reference>
<feature type="compositionally biased region" description="Basic and acidic residues" evidence="1">
    <location>
        <begin position="201"/>
        <end position="212"/>
    </location>
</feature>
<protein>
    <submittedName>
        <fullName evidence="2">Uncharacterized protein</fullName>
    </submittedName>
</protein>
<sequence>MPCKFDCQSVFHTGIPCNGFFEVTVYIAQEESRMHVNRVRRLEAAERTAVTKAEAEAERQRKAADDREQERRRRLAAAELKARAQREPAHPVKQGKMPPEPTTRYLPLERRPAQRKPHAIDDIDDIPPGSPKYHARPTVLHQSYIPPPPPKHRPLPPTPSASHQTPPLRFHHERLVIPQAPLPPMTISLPPRPGPPPTRPPRRDLEYPYHGR</sequence>